<gene>
    <name evidence="1" type="ORF">M6D89_05250</name>
</gene>
<sequence>MDAEAWDKAAKQVNFNLEIEWSKFQSLVCPQARLLDFGCGYGRIGKKLIHNGYLNVVGVDSAFCMVLRG</sequence>
<protein>
    <submittedName>
        <fullName evidence="1">Class I SAM-dependent methyltransferase</fullName>
    </submittedName>
</protein>
<dbReference type="EMBL" id="JAMFTH010000001">
    <property type="protein sequence ID" value="MCP8898703.1"/>
    <property type="molecule type" value="Genomic_DNA"/>
</dbReference>
<reference evidence="1" key="1">
    <citation type="submission" date="2022-05" db="EMBL/GenBank/DDBJ databases">
        <authorList>
            <person name="Sun H.-N."/>
        </authorList>
    </citation>
    <scope>NUCLEOTIDE SEQUENCE</scope>
    <source>
        <strain evidence="1">HB14</strain>
    </source>
</reference>
<dbReference type="Proteomes" id="UP001139319">
    <property type="component" value="Unassembled WGS sequence"/>
</dbReference>
<keyword evidence="2" id="KW-1185">Reference proteome</keyword>
<reference evidence="1" key="2">
    <citation type="submission" date="2023-01" db="EMBL/GenBank/DDBJ databases">
        <title>Gilvimarinus xylanilyticus HB14 isolated from Caulerpa lentillifera aquaculture base in Hainan, China.</title>
        <authorList>
            <person name="Zhang Y.-J."/>
        </authorList>
    </citation>
    <scope>NUCLEOTIDE SEQUENCE</scope>
    <source>
        <strain evidence="1">HB14</strain>
    </source>
</reference>
<keyword evidence="1" id="KW-0489">Methyltransferase</keyword>
<dbReference type="SUPFAM" id="SSF53335">
    <property type="entry name" value="S-adenosyl-L-methionine-dependent methyltransferases"/>
    <property type="match status" value="1"/>
</dbReference>
<dbReference type="Gene3D" id="3.40.50.150">
    <property type="entry name" value="Vaccinia Virus protein VP39"/>
    <property type="match status" value="1"/>
</dbReference>
<dbReference type="AlphaFoldDB" id="A0A9X2I124"/>
<keyword evidence="1" id="KW-0808">Transferase</keyword>
<comment type="caution">
    <text evidence="1">The sequence shown here is derived from an EMBL/GenBank/DDBJ whole genome shotgun (WGS) entry which is preliminary data.</text>
</comment>
<organism evidence="1 2">
    <name type="scientific">Gilvimarinus xylanilyticus</name>
    <dbReference type="NCBI Taxonomy" id="2944139"/>
    <lineage>
        <taxon>Bacteria</taxon>
        <taxon>Pseudomonadati</taxon>
        <taxon>Pseudomonadota</taxon>
        <taxon>Gammaproteobacteria</taxon>
        <taxon>Cellvibrionales</taxon>
        <taxon>Cellvibrionaceae</taxon>
        <taxon>Gilvimarinus</taxon>
    </lineage>
</organism>
<dbReference type="GO" id="GO:0008168">
    <property type="term" value="F:methyltransferase activity"/>
    <property type="evidence" value="ECO:0007669"/>
    <property type="project" value="UniProtKB-KW"/>
</dbReference>
<proteinExistence type="predicted"/>
<accession>A0A9X2I124</accession>
<dbReference type="InterPro" id="IPR029063">
    <property type="entry name" value="SAM-dependent_MTases_sf"/>
</dbReference>
<evidence type="ECO:0000313" key="1">
    <source>
        <dbReference type="EMBL" id="MCP8898703.1"/>
    </source>
</evidence>
<name>A0A9X2I124_9GAMM</name>
<dbReference type="RefSeq" id="WP_253966972.1">
    <property type="nucleotide sequence ID" value="NZ_JAMFTH010000001.1"/>
</dbReference>
<evidence type="ECO:0000313" key="2">
    <source>
        <dbReference type="Proteomes" id="UP001139319"/>
    </source>
</evidence>
<dbReference type="GO" id="GO:0032259">
    <property type="term" value="P:methylation"/>
    <property type="evidence" value="ECO:0007669"/>
    <property type="project" value="UniProtKB-KW"/>
</dbReference>